<feature type="transmembrane region" description="Helical" evidence="7">
    <location>
        <begin position="152"/>
        <end position="173"/>
    </location>
</feature>
<feature type="transmembrane region" description="Helical" evidence="7">
    <location>
        <begin position="63"/>
        <end position="87"/>
    </location>
</feature>
<dbReference type="PANTHER" id="PTHR23511:SF34">
    <property type="entry name" value="SYNAPTIC VESICLE GLYCOPROTEIN 2"/>
    <property type="match status" value="1"/>
</dbReference>
<dbReference type="InterPro" id="IPR005828">
    <property type="entry name" value="MFS_sugar_transport-like"/>
</dbReference>
<dbReference type="GO" id="GO:0022857">
    <property type="term" value="F:transmembrane transporter activity"/>
    <property type="evidence" value="ECO:0007669"/>
    <property type="project" value="InterPro"/>
</dbReference>
<sequence>MTPGNRDDRSTATWRCKPMDMKVEVDKATGTGQAGASDRLTLGGIVARMERLPGNAMQIRARVLIGCATFFDGFDVIAIAATLPMLIAKWGLAPSQIAFLIAAGSVGQLIGALLFPALAERYGRVRTIAWSSGIIGITSIACGFAPSYASFVVLRAVQGVGLGGELPVAAAYISEITRAHGRGRFVLLYEIIFPIGLLVSNALGAWLVPVLGWQVIYFVGGVPLILAFTLRRLVPESPRWLGQRGRMTEAAASLAAFEASVKGPLPPLPSGEAAQAETLAKHPKRGLRDLFGPLYLKRTISVAMLWMTCGVIQYGLLTWLPTIYKTVYHAPLQLALNLTVGASVLGVIGSLICALVVDKVGRKPVINVSFLLCAIALFGAAVFHDSSVYVVGTFCALSFGLLGCGFITAYVYTPELYPTSVRALGCGVGSAWLKIAAIAAPALVSKTITTNISVAFYAFGAVLLVAALVIHRLGIETKGQVLEQLES</sequence>
<evidence type="ECO:0000256" key="4">
    <source>
        <dbReference type="ARBA" id="ARBA00022692"/>
    </source>
</evidence>
<keyword evidence="10" id="KW-1185">Reference proteome</keyword>
<comment type="subcellular location">
    <subcellularLocation>
        <location evidence="1">Membrane</location>
        <topology evidence="1">Multi-pass membrane protein</topology>
    </subcellularLocation>
</comment>
<dbReference type="InterPro" id="IPR005829">
    <property type="entry name" value="Sugar_transporter_CS"/>
</dbReference>
<evidence type="ECO:0000313" key="10">
    <source>
        <dbReference type="Proteomes" id="UP000031838"/>
    </source>
</evidence>
<feature type="transmembrane region" description="Helical" evidence="7">
    <location>
        <begin position="424"/>
        <end position="444"/>
    </location>
</feature>
<gene>
    <name evidence="9" type="ORF">BGL_2c01130</name>
</gene>
<evidence type="ECO:0000313" key="9">
    <source>
        <dbReference type="EMBL" id="AJK48209.1"/>
    </source>
</evidence>
<keyword evidence="6 7" id="KW-0472">Membrane</keyword>
<dbReference type="Proteomes" id="UP000031838">
    <property type="component" value="Chromosome 2"/>
</dbReference>
<dbReference type="PANTHER" id="PTHR23511">
    <property type="entry name" value="SYNAPTIC VESICLE GLYCOPROTEIN 2"/>
    <property type="match status" value="1"/>
</dbReference>
<dbReference type="CDD" id="cd17316">
    <property type="entry name" value="MFS_SV2_like"/>
    <property type="match status" value="1"/>
</dbReference>
<feature type="transmembrane region" description="Helical" evidence="7">
    <location>
        <begin position="450"/>
        <end position="470"/>
    </location>
</feature>
<dbReference type="PROSITE" id="PS50850">
    <property type="entry name" value="MFS"/>
    <property type="match status" value="1"/>
</dbReference>
<evidence type="ECO:0000256" key="6">
    <source>
        <dbReference type="ARBA" id="ARBA00023136"/>
    </source>
</evidence>
<dbReference type="PROSITE" id="PS00217">
    <property type="entry name" value="SUGAR_TRANSPORT_2"/>
    <property type="match status" value="1"/>
</dbReference>
<keyword evidence="3" id="KW-0813">Transport</keyword>
<dbReference type="SUPFAM" id="SSF103473">
    <property type="entry name" value="MFS general substrate transporter"/>
    <property type="match status" value="1"/>
</dbReference>
<feature type="transmembrane region" description="Helical" evidence="7">
    <location>
        <begin position="185"/>
        <end position="208"/>
    </location>
</feature>
<name>A0A0B6S1D0_BURPL</name>
<dbReference type="InterPro" id="IPR020846">
    <property type="entry name" value="MFS_dom"/>
</dbReference>
<feature type="transmembrane region" description="Helical" evidence="7">
    <location>
        <begin position="214"/>
        <end position="234"/>
    </location>
</feature>
<feature type="transmembrane region" description="Helical" evidence="7">
    <location>
        <begin position="93"/>
        <end position="115"/>
    </location>
</feature>
<evidence type="ECO:0000256" key="2">
    <source>
        <dbReference type="ARBA" id="ARBA00010992"/>
    </source>
</evidence>
<evidence type="ECO:0000256" key="3">
    <source>
        <dbReference type="ARBA" id="ARBA00022448"/>
    </source>
</evidence>
<keyword evidence="9" id="KW-0762">Sugar transport</keyword>
<feature type="domain" description="Major facilitator superfamily (MFS) profile" evidence="8">
    <location>
        <begin position="61"/>
        <end position="478"/>
    </location>
</feature>
<dbReference type="AlphaFoldDB" id="A0A0B6S1D0"/>
<keyword evidence="4 7" id="KW-0812">Transmembrane</keyword>
<dbReference type="EMBL" id="CP002581">
    <property type="protein sequence ID" value="AJK48209.1"/>
    <property type="molecule type" value="Genomic_DNA"/>
</dbReference>
<feature type="transmembrane region" description="Helical" evidence="7">
    <location>
        <begin position="127"/>
        <end position="146"/>
    </location>
</feature>
<protein>
    <submittedName>
        <fullName evidence="9">Putative sugar transporter, major facilitator superfamily MFS-1 transporter</fullName>
    </submittedName>
</protein>
<accession>A0A0B6S1D0</accession>
<comment type="similarity">
    <text evidence="2">Belongs to the major facilitator superfamily. Sugar transporter (TC 2.A.1.1) family.</text>
</comment>
<feature type="transmembrane region" description="Helical" evidence="7">
    <location>
        <begin position="294"/>
        <end position="314"/>
    </location>
</feature>
<evidence type="ECO:0000256" key="5">
    <source>
        <dbReference type="ARBA" id="ARBA00022989"/>
    </source>
</evidence>
<evidence type="ECO:0000259" key="8">
    <source>
        <dbReference type="PROSITE" id="PS50850"/>
    </source>
</evidence>
<dbReference type="Pfam" id="PF00083">
    <property type="entry name" value="Sugar_tr"/>
    <property type="match status" value="1"/>
</dbReference>
<proteinExistence type="inferred from homology"/>
<dbReference type="GO" id="GO:0016020">
    <property type="term" value="C:membrane"/>
    <property type="evidence" value="ECO:0007669"/>
    <property type="project" value="UniProtKB-SubCell"/>
</dbReference>
<feature type="transmembrane region" description="Helical" evidence="7">
    <location>
        <begin position="364"/>
        <end position="383"/>
    </location>
</feature>
<dbReference type="HOGENOM" id="CLU_001265_46_6_4"/>
<keyword evidence="5 7" id="KW-1133">Transmembrane helix</keyword>
<dbReference type="InterPro" id="IPR036259">
    <property type="entry name" value="MFS_trans_sf"/>
</dbReference>
<evidence type="ECO:0000256" key="1">
    <source>
        <dbReference type="ARBA" id="ARBA00004141"/>
    </source>
</evidence>
<dbReference type="Gene3D" id="1.20.1250.20">
    <property type="entry name" value="MFS general substrate transporter like domains"/>
    <property type="match status" value="1"/>
</dbReference>
<feature type="transmembrane region" description="Helical" evidence="7">
    <location>
        <begin position="334"/>
        <end position="357"/>
    </location>
</feature>
<dbReference type="KEGG" id="bgp:BGL_2c01130"/>
<reference evidence="10" key="1">
    <citation type="submission" date="2011-03" db="EMBL/GenBank/DDBJ databases">
        <authorList>
            <person name="Voget S."/>
            <person name="Streit W.R."/>
            <person name="Jaeger K.E."/>
            <person name="Daniel R."/>
        </authorList>
    </citation>
    <scope>NUCLEOTIDE SEQUENCE [LARGE SCALE GENOMIC DNA]</scope>
    <source>
        <strain evidence="10">PG1</strain>
    </source>
</reference>
<evidence type="ECO:0000256" key="7">
    <source>
        <dbReference type="SAM" id="Phobius"/>
    </source>
</evidence>
<reference evidence="9 10" key="2">
    <citation type="journal article" date="2016" name="Appl. Microbiol. Biotechnol.">
        <title>Mutations improving production and secretion of extracellular lipase by Burkholderia glumae PG1.</title>
        <authorList>
            <person name="Knapp A."/>
            <person name="Voget S."/>
            <person name="Gao R."/>
            <person name="Zaburannyi N."/>
            <person name="Krysciak D."/>
            <person name="Breuer M."/>
            <person name="Hauer B."/>
            <person name="Streit W.R."/>
            <person name="Muller R."/>
            <person name="Daniel R."/>
            <person name="Jaeger K.E."/>
        </authorList>
    </citation>
    <scope>NUCLEOTIDE SEQUENCE [LARGE SCALE GENOMIC DNA]</scope>
    <source>
        <strain evidence="9 10">PG1</strain>
    </source>
</reference>
<feature type="transmembrane region" description="Helical" evidence="7">
    <location>
        <begin position="389"/>
        <end position="412"/>
    </location>
</feature>
<organism evidence="9 10">
    <name type="scientific">Burkholderia plantarii</name>
    <dbReference type="NCBI Taxonomy" id="41899"/>
    <lineage>
        <taxon>Bacteria</taxon>
        <taxon>Pseudomonadati</taxon>
        <taxon>Pseudomonadota</taxon>
        <taxon>Betaproteobacteria</taxon>
        <taxon>Burkholderiales</taxon>
        <taxon>Burkholderiaceae</taxon>
        <taxon>Burkholderia</taxon>
    </lineage>
</organism>